<reference evidence="2 3" key="2">
    <citation type="submission" date="2023-10" db="EMBL/GenBank/DDBJ databases">
        <authorList>
            <person name="Han X.F."/>
        </authorList>
    </citation>
    <scope>NUCLEOTIDE SEQUENCE [LARGE SCALE GENOMIC DNA]</scope>
    <source>
        <strain evidence="2 3">KCTC 39840</strain>
    </source>
</reference>
<keyword evidence="3" id="KW-1185">Reference proteome</keyword>
<evidence type="ECO:0000313" key="2">
    <source>
        <dbReference type="EMBL" id="MDW5597979.1"/>
    </source>
</evidence>
<proteinExistence type="predicted"/>
<organism evidence="2 3">
    <name type="scientific">Conexibacter stalactiti</name>
    <dbReference type="NCBI Taxonomy" id="1940611"/>
    <lineage>
        <taxon>Bacteria</taxon>
        <taxon>Bacillati</taxon>
        <taxon>Actinomycetota</taxon>
        <taxon>Thermoleophilia</taxon>
        <taxon>Solirubrobacterales</taxon>
        <taxon>Conexibacteraceae</taxon>
        <taxon>Conexibacter</taxon>
    </lineage>
</organism>
<gene>
    <name evidence="2" type="ORF">R7226_26730</name>
</gene>
<sequence>MNRHLTAATVVVATLAAVPMTATAAPHAAAVACGSLPRTRVYAIEATVVRCPEARRMAKTHERSVARNGACRPTSTHCVIGRFHCVYPFGPRPPLRVTCAWRGDYKVTFAYRAKKG</sequence>
<protein>
    <recommendedName>
        <fullName evidence="4">Secreted protein</fullName>
    </recommendedName>
</protein>
<dbReference type="RefSeq" id="WP_318600447.1">
    <property type="nucleotide sequence ID" value="NZ_JAWSTH010000113.1"/>
</dbReference>
<evidence type="ECO:0000313" key="3">
    <source>
        <dbReference type="Proteomes" id="UP001284601"/>
    </source>
</evidence>
<feature type="signal peptide" evidence="1">
    <location>
        <begin position="1"/>
        <end position="24"/>
    </location>
</feature>
<dbReference type="PROSITE" id="PS51257">
    <property type="entry name" value="PROKAR_LIPOPROTEIN"/>
    <property type="match status" value="1"/>
</dbReference>
<dbReference type="Proteomes" id="UP001284601">
    <property type="component" value="Unassembled WGS sequence"/>
</dbReference>
<feature type="chain" id="PRO_5045922117" description="Secreted protein" evidence="1">
    <location>
        <begin position="25"/>
        <end position="116"/>
    </location>
</feature>
<comment type="caution">
    <text evidence="2">The sequence shown here is derived from an EMBL/GenBank/DDBJ whole genome shotgun (WGS) entry which is preliminary data.</text>
</comment>
<reference evidence="3" key="1">
    <citation type="submission" date="2023-07" db="EMBL/GenBank/DDBJ databases">
        <title>Conexibacter stalactiti sp. nov., isolated from stalactites in a lava cave and emended description of the genus Conexibacter.</title>
        <authorList>
            <person name="Lee S.D."/>
        </authorList>
    </citation>
    <scope>NUCLEOTIDE SEQUENCE [LARGE SCALE GENOMIC DNA]</scope>
    <source>
        <strain evidence="3">KCTC 39840</strain>
    </source>
</reference>
<dbReference type="EMBL" id="JAWSTH010000113">
    <property type="protein sequence ID" value="MDW5597979.1"/>
    <property type="molecule type" value="Genomic_DNA"/>
</dbReference>
<accession>A0ABU4I0Z1</accession>
<name>A0ABU4I0Z1_9ACTN</name>
<keyword evidence="1" id="KW-0732">Signal</keyword>
<evidence type="ECO:0000256" key="1">
    <source>
        <dbReference type="SAM" id="SignalP"/>
    </source>
</evidence>
<evidence type="ECO:0008006" key="4">
    <source>
        <dbReference type="Google" id="ProtNLM"/>
    </source>
</evidence>